<feature type="region of interest" description="Disordered" evidence="1">
    <location>
        <begin position="20"/>
        <end position="39"/>
    </location>
</feature>
<proteinExistence type="predicted"/>
<dbReference type="Proteomes" id="UP001169217">
    <property type="component" value="Unassembled WGS sequence"/>
</dbReference>
<dbReference type="EMBL" id="JARUPT010000128">
    <property type="protein sequence ID" value="KAK0377437.1"/>
    <property type="molecule type" value="Genomic_DNA"/>
</dbReference>
<evidence type="ECO:0000313" key="2">
    <source>
        <dbReference type="EMBL" id="KAK0377437.1"/>
    </source>
</evidence>
<evidence type="ECO:0000313" key="3">
    <source>
        <dbReference type="Proteomes" id="UP001169217"/>
    </source>
</evidence>
<comment type="caution">
    <text evidence="2">The sequence shown here is derived from an EMBL/GenBank/DDBJ whole genome shotgun (WGS) entry which is preliminary data.</text>
</comment>
<protein>
    <submittedName>
        <fullName evidence="2">Uncharacterized protein</fullName>
    </submittedName>
</protein>
<feature type="compositionally biased region" description="Polar residues" evidence="1">
    <location>
        <begin position="26"/>
        <end position="39"/>
    </location>
</feature>
<name>A0ABQ9Q0V2_9PEZI</name>
<sequence length="184" mass="20476">MQGASATRPMTAMRKDWLRFAPNPSSPLSRIQTSRPTSPLSHTARALVQSDIPLPIPTYTMRPSQSVGQSVTHSLTAESIHSAPPHQALQQGDATITYSPLSPRNRPRGEAGSIKSIWYLLQELVPNYFQLPRFVLPTVLAPSQDFVRPTKDHRHTSLTLCFPMPTTVRDWLGEWRAGRVTLSA</sequence>
<keyword evidence="3" id="KW-1185">Reference proteome</keyword>
<gene>
    <name evidence="2" type="ORF">CLIM01_05208</name>
</gene>
<accession>A0ABQ9Q0V2</accession>
<organism evidence="2 3">
    <name type="scientific">Colletotrichum limetticola</name>
    <dbReference type="NCBI Taxonomy" id="1209924"/>
    <lineage>
        <taxon>Eukaryota</taxon>
        <taxon>Fungi</taxon>
        <taxon>Dikarya</taxon>
        <taxon>Ascomycota</taxon>
        <taxon>Pezizomycotina</taxon>
        <taxon>Sordariomycetes</taxon>
        <taxon>Hypocreomycetidae</taxon>
        <taxon>Glomerellales</taxon>
        <taxon>Glomerellaceae</taxon>
        <taxon>Colletotrichum</taxon>
        <taxon>Colletotrichum acutatum species complex</taxon>
    </lineage>
</organism>
<evidence type="ECO:0000256" key="1">
    <source>
        <dbReference type="SAM" id="MobiDB-lite"/>
    </source>
</evidence>
<reference evidence="2" key="1">
    <citation type="submission" date="2023-04" db="EMBL/GenBank/DDBJ databases">
        <title>Colletotrichum limetticola genome sequence.</title>
        <authorList>
            <person name="Baroncelli R."/>
        </authorList>
    </citation>
    <scope>NUCLEOTIDE SEQUENCE</scope>
    <source>
        <strain evidence="2">KLA-Anderson</strain>
    </source>
</reference>